<evidence type="ECO:0000259" key="2">
    <source>
        <dbReference type="Pfam" id="PF18117"/>
    </source>
</evidence>
<protein>
    <recommendedName>
        <fullName evidence="2">EDS1 EP domain-containing protein</fullName>
    </recommendedName>
</protein>
<comment type="caution">
    <text evidence="3">The sequence shown here is derived from an EMBL/GenBank/DDBJ whole genome shotgun (WGS) entry which is preliminary data.</text>
</comment>
<dbReference type="PANTHER" id="PTHR46898:SF3">
    <property type="entry name" value="FUNGAL LIPASE-LIKE DOMAIN-CONTAINING PROTEIN"/>
    <property type="match status" value="1"/>
</dbReference>
<dbReference type="GO" id="GO:0006952">
    <property type="term" value="P:defense response"/>
    <property type="evidence" value="ECO:0007669"/>
    <property type="project" value="InterPro"/>
</dbReference>
<evidence type="ECO:0000313" key="4">
    <source>
        <dbReference type="Proteomes" id="UP001237642"/>
    </source>
</evidence>
<name>A0AAD8HS55_9APIA</name>
<dbReference type="InterPro" id="IPR041266">
    <property type="entry name" value="EDS1_EP"/>
</dbReference>
<feature type="domain" description="EDS1 EP" evidence="2">
    <location>
        <begin position="3"/>
        <end position="87"/>
    </location>
</feature>
<reference evidence="3" key="1">
    <citation type="submission" date="2023-02" db="EMBL/GenBank/DDBJ databases">
        <title>Genome of toxic invasive species Heracleum sosnowskyi carries increased number of genes despite the absence of recent whole-genome duplications.</title>
        <authorList>
            <person name="Schelkunov M."/>
            <person name="Shtratnikova V."/>
            <person name="Makarenko M."/>
            <person name="Klepikova A."/>
            <person name="Omelchenko D."/>
            <person name="Novikova G."/>
            <person name="Obukhova E."/>
            <person name="Bogdanov V."/>
            <person name="Penin A."/>
            <person name="Logacheva M."/>
        </authorList>
    </citation>
    <scope>NUCLEOTIDE SEQUENCE</scope>
    <source>
        <strain evidence="3">Hsosn_3</strain>
        <tissue evidence="3">Leaf</tissue>
    </source>
</reference>
<dbReference type="AlphaFoldDB" id="A0AAD8HS55"/>
<dbReference type="EMBL" id="JAUIZM010000008">
    <property type="protein sequence ID" value="KAK1371398.1"/>
    <property type="molecule type" value="Genomic_DNA"/>
</dbReference>
<gene>
    <name evidence="3" type="ORF">POM88_037490</name>
</gene>
<sequence length="197" mass="22485">MAYMEWYKKLTRTLGSSYDTYKSATTSGELRSRASLVKHQRILTRCWTYAVNEAKKTDGKYFLFHLLMEGNNYRRMVEPLDIAEFYKVVSFKVSSSILSFQFLPSSLILMASKNNLIQAMNNVTLEDEEEGGIEIQDMEDAGESEMLNETEIVKPYGTWMMATLRKQTKLVGSRWLRSGNGEDEGDRNMASVKPGGL</sequence>
<evidence type="ECO:0000313" key="3">
    <source>
        <dbReference type="EMBL" id="KAK1371398.1"/>
    </source>
</evidence>
<dbReference type="PANTHER" id="PTHR46898">
    <property type="entry name" value="SENESCENCE-ASSOCIATED CARBOXYLESTERASE 101"/>
    <property type="match status" value="1"/>
</dbReference>
<keyword evidence="4" id="KW-1185">Reference proteome</keyword>
<evidence type="ECO:0000256" key="1">
    <source>
        <dbReference type="SAM" id="MobiDB-lite"/>
    </source>
</evidence>
<dbReference type="Proteomes" id="UP001237642">
    <property type="component" value="Unassembled WGS sequence"/>
</dbReference>
<reference evidence="3" key="2">
    <citation type="submission" date="2023-05" db="EMBL/GenBank/DDBJ databases">
        <authorList>
            <person name="Schelkunov M.I."/>
        </authorList>
    </citation>
    <scope>NUCLEOTIDE SEQUENCE</scope>
    <source>
        <strain evidence="3">Hsosn_3</strain>
        <tissue evidence="3">Leaf</tissue>
    </source>
</reference>
<proteinExistence type="predicted"/>
<dbReference type="Pfam" id="PF18117">
    <property type="entry name" value="EDS1_EP"/>
    <property type="match status" value="1"/>
</dbReference>
<dbReference type="GO" id="GO:0052689">
    <property type="term" value="F:carboxylic ester hydrolase activity"/>
    <property type="evidence" value="ECO:0007669"/>
    <property type="project" value="InterPro"/>
</dbReference>
<organism evidence="3 4">
    <name type="scientific">Heracleum sosnowskyi</name>
    <dbReference type="NCBI Taxonomy" id="360622"/>
    <lineage>
        <taxon>Eukaryota</taxon>
        <taxon>Viridiplantae</taxon>
        <taxon>Streptophyta</taxon>
        <taxon>Embryophyta</taxon>
        <taxon>Tracheophyta</taxon>
        <taxon>Spermatophyta</taxon>
        <taxon>Magnoliopsida</taxon>
        <taxon>eudicotyledons</taxon>
        <taxon>Gunneridae</taxon>
        <taxon>Pentapetalae</taxon>
        <taxon>asterids</taxon>
        <taxon>campanulids</taxon>
        <taxon>Apiales</taxon>
        <taxon>Apiaceae</taxon>
        <taxon>Apioideae</taxon>
        <taxon>apioid superclade</taxon>
        <taxon>Tordylieae</taxon>
        <taxon>Tordyliinae</taxon>
        <taxon>Heracleum</taxon>
    </lineage>
</organism>
<accession>A0AAD8HS55</accession>
<feature type="region of interest" description="Disordered" evidence="1">
    <location>
        <begin position="176"/>
        <end position="197"/>
    </location>
</feature>
<dbReference type="InterPro" id="IPR044603">
    <property type="entry name" value="SAG101-like"/>
</dbReference>